<dbReference type="SUPFAM" id="SSF103657">
    <property type="entry name" value="BAR/IMD domain-like"/>
    <property type="match status" value="1"/>
</dbReference>
<dbReference type="PANTHER" id="PTHR47174:SF3">
    <property type="entry name" value="BRIDGING INTEGRATOR 3"/>
    <property type="match status" value="1"/>
</dbReference>
<evidence type="ECO:0000256" key="2">
    <source>
        <dbReference type="ARBA" id="ARBA00022490"/>
    </source>
</evidence>
<comment type="subcellular location">
    <subcellularLocation>
        <location evidence="1">Cytoplasm</location>
    </subcellularLocation>
</comment>
<dbReference type="GO" id="GO:0097320">
    <property type="term" value="P:plasma membrane tubulation"/>
    <property type="evidence" value="ECO:0007669"/>
    <property type="project" value="TreeGrafter"/>
</dbReference>
<evidence type="ECO:0000313" key="3">
    <source>
        <dbReference type="EMBL" id="MDE51587.1"/>
    </source>
</evidence>
<dbReference type="GO" id="GO:0006897">
    <property type="term" value="P:endocytosis"/>
    <property type="evidence" value="ECO:0007669"/>
    <property type="project" value="InterPro"/>
</dbReference>
<reference evidence="3" key="1">
    <citation type="submission" date="2018-10" db="EMBL/GenBank/DDBJ databases">
        <title>Transcriptome assembly of Aceria tosichella (Wheat curl mite) Type 2.</title>
        <authorList>
            <person name="Scully E.D."/>
            <person name="Geib S.M."/>
            <person name="Palmer N.A."/>
            <person name="Gupta A.K."/>
            <person name="Sarath G."/>
            <person name="Tatineni S."/>
        </authorList>
    </citation>
    <scope>NUCLEOTIDE SEQUENCE</scope>
    <source>
        <strain evidence="3">LincolnNE</strain>
    </source>
</reference>
<dbReference type="InterPro" id="IPR027267">
    <property type="entry name" value="AH/BAR_dom_sf"/>
</dbReference>
<accession>A0A6G1SN28</accession>
<keyword evidence="2" id="KW-0963">Cytoplasm</keyword>
<protein>
    <submittedName>
        <fullName evidence="3">Uncharacterized protein</fullName>
    </submittedName>
</protein>
<dbReference type="InterPro" id="IPR046982">
    <property type="entry name" value="BIN3/RVS161-like"/>
</dbReference>
<dbReference type="GO" id="GO:0005737">
    <property type="term" value="C:cytoplasm"/>
    <property type="evidence" value="ECO:0007669"/>
    <property type="project" value="UniProtKB-SubCell"/>
</dbReference>
<proteinExistence type="predicted"/>
<dbReference type="Gene3D" id="1.20.1270.60">
    <property type="entry name" value="Arfaptin homology (AH) domain/BAR domain"/>
    <property type="match status" value="1"/>
</dbReference>
<dbReference type="GO" id="GO:0008289">
    <property type="term" value="F:lipid binding"/>
    <property type="evidence" value="ECO:0007669"/>
    <property type="project" value="TreeGrafter"/>
</dbReference>
<dbReference type="GO" id="GO:0051666">
    <property type="term" value="P:actin cortical patch localization"/>
    <property type="evidence" value="ECO:0007669"/>
    <property type="project" value="InterPro"/>
</dbReference>
<dbReference type="PANTHER" id="PTHR47174">
    <property type="entry name" value="BRIDGING INTEGRATOR 3"/>
    <property type="match status" value="1"/>
</dbReference>
<dbReference type="GO" id="GO:0015629">
    <property type="term" value="C:actin cytoskeleton"/>
    <property type="evidence" value="ECO:0007669"/>
    <property type="project" value="TreeGrafter"/>
</dbReference>
<dbReference type="AlphaFoldDB" id="A0A6G1SN28"/>
<gene>
    <name evidence="3" type="ORF">g.9562</name>
</gene>
<sequence>MSWRSVRSVRIRRHRVEVDPVCQIEKDQLDNLVVELETVESIAKSAYQSAKNLSKQALCVGKLELTLTNDLTNYARIFTNDDTMSNLLEECNAYAYTSNTSSNEFATSLKKTLLDPLELLKRALTEVRRELRVYYSLEMEVIKLQRKVASYSDKERTGSNLVKFQEMKLALAVRKNEFTKLTQQLVAKVSKFVAGTKELLNSCVKGFIAAEMAWMNSCERTISRKSFMNIPVGIETDRLKFMGDSIRALESLSICLDSR</sequence>
<name>A0A6G1SN28_9ACAR</name>
<dbReference type="EMBL" id="GGYP01006816">
    <property type="protein sequence ID" value="MDE51587.1"/>
    <property type="molecule type" value="Transcribed_RNA"/>
</dbReference>
<organism evidence="3">
    <name type="scientific">Aceria tosichella</name>
    <name type="common">wheat curl mite</name>
    <dbReference type="NCBI Taxonomy" id="561515"/>
    <lineage>
        <taxon>Eukaryota</taxon>
        <taxon>Metazoa</taxon>
        <taxon>Ecdysozoa</taxon>
        <taxon>Arthropoda</taxon>
        <taxon>Chelicerata</taxon>
        <taxon>Arachnida</taxon>
        <taxon>Acari</taxon>
        <taxon>Acariformes</taxon>
        <taxon>Trombidiformes</taxon>
        <taxon>Prostigmata</taxon>
        <taxon>Eupodina</taxon>
        <taxon>Eriophyoidea</taxon>
        <taxon>Eriophyidae</taxon>
        <taxon>Eriophyinae</taxon>
        <taxon>Aceriini</taxon>
        <taxon>Aceria</taxon>
    </lineage>
</organism>
<evidence type="ECO:0000256" key="1">
    <source>
        <dbReference type="ARBA" id="ARBA00004496"/>
    </source>
</evidence>